<reference evidence="1 2" key="1">
    <citation type="journal article" date="2012" name="Genome Biol.">
        <title>Genome and low-iron response of an oceanic diatom adapted to chronic iron limitation.</title>
        <authorList>
            <person name="Lommer M."/>
            <person name="Specht M."/>
            <person name="Roy A.S."/>
            <person name="Kraemer L."/>
            <person name="Andreson R."/>
            <person name="Gutowska M.A."/>
            <person name="Wolf J."/>
            <person name="Bergner S.V."/>
            <person name="Schilhabel M.B."/>
            <person name="Klostermeier U.C."/>
            <person name="Beiko R.G."/>
            <person name="Rosenstiel P."/>
            <person name="Hippler M."/>
            <person name="Laroche J."/>
        </authorList>
    </citation>
    <scope>NUCLEOTIDE SEQUENCE [LARGE SCALE GENOMIC DNA]</scope>
    <source>
        <strain evidence="1 2">CCMP1005</strain>
    </source>
</reference>
<dbReference type="AlphaFoldDB" id="K0RBM9"/>
<proteinExistence type="predicted"/>
<dbReference type="EMBL" id="AGNL01047724">
    <property type="protein sequence ID" value="EJK46496.1"/>
    <property type="molecule type" value="Genomic_DNA"/>
</dbReference>
<accession>K0RBM9</accession>
<sequence>MSPPSYEYLPTSAPRKKVAEEDVSRRLALDLSPLGPTVADGRASSIRIIVKTMRVIAAAAVASLAAVVLPPTAAFSSSDVGVSARRTRTTATTPALNQYATQAAGVVDVYDIYAPRDVYSMEEWAAQYGMQKAPGVEVASEDGVDYSLQATQPDLHGAVSGVRSCGHRPQQRLD</sequence>
<evidence type="ECO:0000313" key="1">
    <source>
        <dbReference type="EMBL" id="EJK46496.1"/>
    </source>
</evidence>
<protein>
    <submittedName>
        <fullName evidence="1">Uncharacterized protein</fullName>
    </submittedName>
</protein>
<name>K0RBM9_THAOC</name>
<gene>
    <name evidence="1" type="ORF">THAOC_34832</name>
</gene>
<evidence type="ECO:0000313" key="2">
    <source>
        <dbReference type="Proteomes" id="UP000266841"/>
    </source>
</evidence>
<organism evidence="1 2">
    <name type="scientific">Thalassiosira oceanica</name>
    <name type="common">Marine diatom</name>
    <dbReference type="NCBI Taxonomy" id="159749"/>
    <lineage>
        <taxon>Eukaryota</taxon>
        <taxon>Sar</taxon>
        <taxon>Stramenopiles</taxon>
        <taxon>Ochrophyta</taxon>
        <taxon>Bacillariophyta</taxon>
        <taxon>Coscinodiscophyceae</taxon>
        <taxon>Thalassiosirophycidae</taxon>
        <taxon>Thalassiosirales</taxon>
        <taxon>Thalassiosiraceae</taxon>
        <taxon>Thalassiosira</taxon>
    </lineage>
</organism>
<dbReference type="Proteomes" id="UP000266841">
    <property type="component" value="Unassembled WGS sequence"/>
</dbReference>
<keyword evidence="2" id="KW-1185">Reference proteome</keyword>
<feature type="non-terminal residue" evidence="1">
    <location>
        <position position="174"/>
    </location>
</feature>
<comment type="caution">
    <text evidence="1">The sequence shown here is derived from an EMBL/GenBank/DDBJ whole genome shotgun (WGS) entry which is preliminary data.</text>
</comment>